<reference evidence="10 11" key="1">
    <citation type="submission" date="2023-09" db="EMBL/GenBank/DDBJ databases">
        <authorList>
            <person name="Rey-Velasco X."/>
        </authorList>
    </citation>
    <scope>NUCLEOTIDE SEQUENCE [LARGE SCALE GENOMIC DNA]</scope>
    <source>
        <strain evidence="10 11">F158</strain>
    </source>
</reference>
<evidence type="ECO:0000256" key="1">
    <source>
        <dbReference type="ARBA" id="ARBA00022670"/>
    </source>
</evidence>
<gene>
    <name evidence="10" type="ORF">RM543_01810</name>
</gene>
<keyword evidence="11" id="KW-1185">Reference proteome</keyword>
<evidence type="ECO:0000256" key="3">
    <source>
        <dbReference type="ARBA" id="ARBA00022801"/>
    </source>
</evidence>
<dbReference type="PANTHER" id="PTHR22726:SF1">
    <property type="entry name" value="METALLOENDOPEPTIDASE OMA1, MITOCHONDRIAL"/>
    <property type="match status" value="1"/>
</dbReference>
<dbReference type="Pfam" id="PF01435">
    <property type="entry name" value="Peptidase_M48"/>
    <property type="match status" value="1"/>
</dbReference>
<sequence length="392" mass="41159">MKGSAPHGQTSVPALFHDGRTAGERAVRAVADAGSGRMTILAESGAPLAIWPLKDVRQVRDPGSKGHGVFHLSGTDEARLVVEAARDVAALAALCPNRKASTTPPGTVRRIVVSGLAAIGAILLILFVILPRLSDTIARMIPPDREEQIGTTVVAQVERAFGARGEDAMCSTAEGDAALQKMRDRLIADLDVPYDVKIRVLDSGMVNAFAAPGGHVVIFSALIYAAESPEEVAGILAHELGHVASRDPLRLTLRAAGSAGILSLVIGDFAGGAAAAVIAEQVASAAYTREAEAAADRFAFDMLAAAELPSEAIAQFFDRLSEEHGDMNGVLEYVASHPSLAGRAEAARSAETQGDAFAPVLSEEEWQALRAICDWPEDDMAEEADTALREDE</sequence>
<evidence type="ECO:0000256" key="4">
    <source>
        <dbReference type="ARBA" id="ARBA00022833"/>
    </source>
</evidence>
<keyword evidence="4 6" id="KW-0862">Zinc</keyword>
<proteinExistence type="inferred from homology"/>
<keyword evidence="7" id="KW-1133">Transmembrane helix</keyword>
<evidence type="ECO:0000313" key="11">
    <source>
        <dbReference type="Proteomes" id="UP001265259"/>
    </source>
</evidence>
<comment type="similarity">
    <text evidence="6">Belongs to the peptidase M48 family.</text>
</comment>
<comment type="cofactor">
    <cofactor evidence="6">
        <name>Zn(2+)</name>
        <dbReference type="ChEBI" id="CHEBI:29105"/>
    </cofactor>
    <text evidence="6">Binds 1 zinc ion per subunit.</text>
</comment>
<protein>
    <submittedName>
        <fullName evidence="10">M48 family metallopeptidase</fullName>
    </submittedName>
</protein>
<dbReference type="InterPro" id="IPR055518">
    <property type="entry name" value="DUF7092"/>
</dbReference>
<evidence type="ECO:0000259" key="8">
    <source>
        <dbReference type="Pfam" id="PF01435"/>
    </source>
</evidence>
<evidence type="ECO:0000259" key="9">
    <source>
        <dbReference type="Pfam" id="PF23368"/>
    </source>
</evidence>
<dbReference type="RefSeq" id="WP_311689058.1">
    <property type="nucleotide sequence ID" value="NZ_JAVRHL010000001.1"/>
</dbReference>
<keyword evidence="2" id="KW-0479">Metal-binding</keyword>
<evidence type="ECO:0000256" key="7">
    <source>
        <dbReference type="SAM" id="Phobius"/>
    </source>
</evidence>
<feature type="domain" description="DUF7092" evidence="9">
    <location>
        <begin position="12"/>
        <end position="95"/>
    </location>
</feature>
<keyword evidence="1 6" id="KW-0645">Protease</keyword>
<evidence type="ECO:0000256" key="6">
    <source>
        <dbReference type="RuleBase" id="RU003983"/>
    </source>
</evidence>
<keyword evidence="5 6" id="KW-0482">Metalloprotease</keyword>
<dbReference type="InterPro" id="IPR001915">
    <property type="entry name" value="Peptidase_M48"/>
</dbReference>
<feature type="transmembrane region" description="Helical" evidence="7">
    <location>
        <begin position="111"/>
        <end position="130"/>
    </location>
</feature>
<keyword evidence="7" id="KW-0812">Transmembrane</keyword>
<dbReference type="Proteomes" id="UP001265259">
    <property type="component" value="Unassembled WGS sequence"/>
</dbReference>
<feature type="domain" description="Peptidase M48" evidence="8">
    <location>
        <begin position="176"/>
        <end position="349"/>
    </location>
</feature>
<organism evidence="10 11">
    <name type="scientific">Tropicimonas omnivorans</name>
    <dbReference type="NCBI Taxonomy" id="3075590"/>
    <lineage>
        <taxon>Bacteria</taxon>
        <taxon>Pseudomonadati</taxon>
        <taxon>Pseudomonadota</taxon>
        <taxon>Alphaproteobacteria</taxon>
        <taxon>Rhodobacterales</taxon>
        <taxon>Roseobacteraceae</taxon>
        <taxon>Tropicimonas</taxon>
    </lineage>
</organism>
<dbReference type="Pfam" id="PF23368">
    <property type="entry name" value="DUF7092"/>
    <property type="match status" value="1"/>
</dbReference>
<evidence type="ECO:0000256" key="2">
    <source>
        <dbReference type="ARBA" id="ARBA00022723"/>
    </source>
</evidence>
<evidence type="ECO:0000313" key="10">
    <source>
        <dbReference type="EMBL" id="MDT0681404.1"/>
    </source>
</evidence>
<dbReference type="EMBL" id="JAVRHL010000001">
    <property type="protein sequence ID" value="MDT0681404.1"/>
    <property type="molecule type" value="Genomic_DNA"/>
</dbReference>
<comment type="caution">
    <text evidence="10">The sequence shown here is derived from an EMBL/GenBank/DDBJ whole genome shotgun (WGS) entry which is preliminary data.</text>
</comment>
<name>A0ABU3DCX0_9RHOB</name>
<accession>A0ABU3DCX0</accession>
<dbReference type="InterPro" id="IPR051156">
    <property type="entry name" value="Mito/Outer_Membr_Metalloprot"/>
</dbReference>
<keyword evidence="7" id="KW-0472">Membrane</keyword>
<dbReference type="PANTHER" id="PTHR22726">
    <property type="entry name" value="METALLOENDOPEPTIDASE OMA1"/>
    <property type="match status" value="1"/>
</dbReference>
<evidence type="ECO:0000256" key="5">
    <source>
        <dbReference type="ARBA" id="ARBA00023049"/>
    </source>
</evidence>
<keyword evidence="3 6" id="KW-0378">Hydrolase</keyword>
<dbReference type="Gene3D" id="3.30.2010.10">
    <property type="entry name" value="Metalloproteases ('zincins'), catalytic domain"/>
    <property type="match status" value="1"/>
</dbReference>
<dbReference type="CDD" id="cd07332">
    <property type="entry name" value="M48C_Oma1_like"/>
    <property type="match status" value="1"/>
</dbReference>